<evidence type="ECO:0000256" key="6">
    <source>
        <dbReference type="ARBA" id="ARBA00023002"/>
    </source>
</evidence>
<dbReference type="PANTHER" id="PTHR30521">
    <property type="entry name" value="DEFERROCHELATASE/PEROXIDASE"/>
    <property type="match status" value="1"/>
</dbReference>
<reference evidence="11" key="1">
    <citation type="submission" date="2021-01" db="EMBL/GenBank/DDBJ databases">
        <title>Whole genome shotgun sequence of Virgisporangium aliadipatigenens NBRC 105644.</title>
        <authorList>
            <person name="Komaki H."/>
            <person name="Tamura T."/>
        </authorList>
    </citation>
    <scope>NUCLEOTIDE SEQUENCE</scope>
    <source>
        <strain evidence="11">NBRC 105644</strain>
    </source>
</reference>
<organism evidence="11 12">
    <name type="scientific">Virgisporangium aliadipatigenens</name>
    <dbReference type="NCBI Taxonomy" id="741659"/>
    <lineage>
        <taxon>Bacteria</taxon>
        <taxon>Bacillati</taxon>
        <taxon>Actinomycetota</taxon>
        <taxon>Actinomycetes</taxon>
        <taxon>Micromonosporales</taxon>
        <taxon>Micromonosporaceae</taxon>
        <taxon>Virgisporangium</taxon>
    </lineage>
</organism>
<comment type="caution">
    <text evidence="11">The sequence shown here is derived from an EMBL/GenBank/DDBJ whole genome shotgun (WGS) entry which is preliminary data.</text>
</comment>
<evidence type="ECO:0000313" key="12">
    <source>
        <dbReference type="Proteomes" id="UP000619260"/>
    </source>
</evidence>
<gene>
    <name evidence="11" type="ORF">Val02_02950</name>
</gene>
<dbReference type="SUPFAM" id="SSF54909">
    <property type="entry name" value="Dimeric alpha+beta barrel"/>
    <property type="match status" value="1"/>
</dbReference>
<proteinExistence type="inferred from homology"/>
<protein>
    <submittedName>
        <fullName evidence="11">Peroxidase</fullName>
    </submittedName>
</protein>
<keyword evidence="2 11" id="KW-0575">Peroxidase</keyword>
<keyword evidence="5" id="KW-0732">Signal</keyword>
<comment type="cofactor">
    <cofactor evidence="1">
        <name>heme b</name>
        <dbReference type="ChEBI" id="CHEBI:60344"/>
    </cofactor>
</comment>
<dbReference type="Proteomes" id="UP000619260">
    <property type="component" value="Unassembled WGS sequence"/>
</dbReference>
<evidence type="ECO:0000256" key="1">
    <source>
        <dbReference type="ARBA" id="ARBA00001970"/>
    </source>
</evidence>
<evidence type="ECO:0000256" key="2">
    <source>
        <dbReference type="ARBA" id="ARBA00022559"/>
    </source>
</evidence>
<keyword evidence="3" id="KW-0349">Heme</keyword>
<feature type="domain" description="Dyp-type peroxidase C-terminal" evidence="9">
    <location>
        <begin position="234"/>
        <end position="394"/>
    </location>
</feature>
<dbReference type="InterPro" id="IPR011008">
    <property type="entry name" value="Dimeric_a/b-barrel"/>
</dbReference>
<dbReference type="NCBIfam" id="TIGR01413">
    <property type="entry name" value="Dyp_perox_fam"/>
    <property type="match status" value="1"/>
</dbReference>
<evidence type="ECO:0000256" key="5">
    <source>
        <dbReference type="ARBA" id="ARBA00022729"/>
    </source>
</evidence>
<keyword evidence="6" id="KW-0560">Oxidoreductase</keyword>
<evidence type="ECO:0000256" key="8">
    <source>
        <dbReference type="ARBA" id="ARBA00025737"/>
    </source>
</evidence>
<keyword evidence="4" id="KW-0479">Metal-binding</keyword>
<dbReference type="InterPro" id="IPR006314">
    <property type="entry name" value="Dyp_peroxidase"/>
</dbReference>
<dbReference type="GO" id="GO:0020037">
    <property type="term" value="F:heme binding"/>
    <property type="evidence" value="ECO:0007669"/>
    <property type="project" value="InterPro"/>
</dbReference>
<evidence type="ECO:0000313" key="11">
    <source>
        <dbReference type="EMBL" id="GIJ43409.1"/>
    </source>
</evidence>
<dbReference type="Pfam" id="PF21105">
    <property type="entry name" value="DyP_N"/>
    <property type="match status" value="1"/>
</dbReference>
<dbReference type="InterPro" id="IPR048328">
    <property type="entry name" value="Dyp_perox_C"/>
</dbReference>
<keyword evidence="7" id="KW-0408">Iron</keyword>
<dbReference type="PANTHER" id="PTHR30521:SF4">
    <property type="entry name" value="DEFERROCHELATASE"/>
    <property type="match status" value="1"/>
</dbReference>
<name>A0A8J3YE14_9ACTN</name>
<evidence type="ECO:0000259" key="10">
    <source>
        <dbReference type="Pfam" id="PF21105"/>
    </source>
</evidence>
<feature type="domain" description="DyP dimeric alpha+beta barrel" evidence="10">
    <location>
        <begin position="11"/>
        <end position="155"/>
    </location>
</feature>
<keyword evidence="12" id="KW-1185">Reference proteome</keyword>
<evidence type="ECO:0000256" key="3">
    <source>
        <dbReference type="ARBA" id="ARBA00022617"/>
    </source>
</evidence>
<dbReference type="AlphaFoldDB" id="A0A8J3YE14"/>
<evidence type="ECO:0000256" key="7">
    <source>
        <dbReference type="ARBA" id="ARBA00023004"/>
    </source>
</evidence>
<accession>A0A8J3YE14</accession>
<dbReference type="PROSITE" id="PS51404">
    <property type="entry name" value="DYP_PEROXIDASE"/>
    <property type="match status" value="1"/>
</dbReference>
<sequence length="463" mass="49394">MNDTPLRLDRVQGNVVPGFVADAQALLALRIVDPAAARSWLAALVPDVTTGAQVYACRAEKSFAGPWLNVALSHAGLTALLGTEPGLTDEAFTEGLAARSALLGDDGHPEDWVVGSPSRPVHVLVIVAGSPQAVSRKARQVLLRAAESGLVQVWSETGTRLGERGAAREHFGFRDGVSEPAVRGLPGGSEPFRVAPDGPQYASPGAPLIHAGAFVFGYPRQHPSHPVRPWTPASAGPQWTDDGSYLVFRRLRQDVDRFEEFLAREGERVAEAMGWAPRAAAESLGAFLVGRWKSGAPVIRGTANGRPDNDFDFTDPPDPLGLACPGGAHIRKVNPRTGHTDQGGPEDTLTRRILRRGMPYGPPHRAGDGKDRGLHFLCFQTSIVEQFEFLTRIWSNSPSAPRGGGMDLLIGQCRGGMRAAYLHGPDGRQVTVSTAEAFVVPTGGEYLFAPSTEGLRGLAEGKL</sequence>
<dbReference type="RefSeq" id="WP_203896996.1">
    <property type="nucleotide sequence ID" value="NZ_BOPF01000002.1"/>
</dbReference>
<dbReference type="GO" id="GO:0004601">
    <property type="term" value="F:peroxidase activity"/>
    <property type="evidence" value="ECO:0007669"/>
    <property type="project" value="UniProtKB-KW"/>
</dbReference>
<dbReference type="InterPro" id="IPR049509">
    <property type="entry name" value="DyP_N"/>
</dbReference>
<evidence type="ECO:0000256" key="4">
    <source>
        <dbReference type="ARBA" id="ARBA00022723"/>
    </source>
</evidence>
<dbReference type="EMBL" id="BOPF01000002">
    <property type="protein sequence ID" value="GIJ43409.1"/>
    <property type="molecule type" value="Genomic_DNA"/>
</dbReference>
<evidence type="ECO:0000259" key="9">
    <source>
        <dbReference type="Pfam" id="PF20628"/>
    </source>
</evidence>
<comment type="similarity">
    <text evidence="8">Belongs to the DyP-type peroxidase family.</text>
</comment>
<dbReference type="GO" id="GO:0005829">
    <property type="term" value="C:cytosol"/>
    <property type="evidence" value="ECO:0007669"/>
    <property type="project" value="TreeGrafter"/>
</dbReference>
<dbReference type="GO" id="GO:0046872">
    <property type="term" value="F:metal ion binding"/>
    <property type="evidence" value="ECO:0007669"/>
    <property type="project" value="UniProtKB-KW"/>
</dbReference>
<dbReference type="Pfam" id="PF20628">
    <property type="entry name" value="Dyp_perox_C"/>
    <property type="match status" value="1"/>
</dbReference>